<keyword evidence="12" id="KW-1185">Reference proteome</keyword>
<accession>A0ABQ2HCF4</accession>
<evidence type="ECO:0000256" key="9">
    <source>
        <dbReference type="RuleBase" id="RU004011"/>
    </source>
</evidence>
<name>A0ABQ2HCF4_9BACT</name>
<keyword evidence="7" id="KW-0479">Metal-binding</keyword>
<evidence type="ECO:0000256" key="6">
    <source>
        <dbReference type="ARBA" id="ARBA00022840"/>
    </source>
</evidence>
<keyword evidence="7" id="KW-0963">Cytoplasm</keyword>
<feature type="active site" description="Pros-phosphohistidine intermediate" evidence="7 8">
    <location>
        <position position="126"/>
    </location>
</feature>
<dbReference type="SUPFAM" id="SSF54919">
    <property type="entry name" value="Nucleoside diphosphate kinase, NDK"/>
    <property type="match status" value="1"/>
</dbReference>
<feature type="binding site" evidence="7 8">
    <location>
        <position position="102"/>
    </location>
    <ligand>
        <name>ATP</name>
        <dbReference type="ChEBI" id="CHEBI:30616"/>
    </ligand>
</feature>
<keyword evidence="7" id="KW-0460">Magnesium</keyword>
<proteinExistence type="inferred from homology"/>
<dbReference type="InterPro" id="IPR034907">
    <property type="entry name" value="NDK-like_dom"/>
</dbReference>
<sequence>MQYQYSQVRMPTNKTFTMIKPDAVKDGHSGSIIKLIEAAGFRIVALKKTQLTSERAGEFYAVHKERPFYNDLCEYMSSGAIVPMILEKENAVADFRKLIGATNPANAEEGTIRKLYAISMEKNAIHGSDSDENAEIEGNFFFSHVEQF</sequence>
<dbReference type="PROSITE" id="PS51374">
    <property type="entry name" value="NDPK_LIKE"/>
    <property type="match status" value="1"/>
</dbReference>
<evidence type="ECO:0000256" key="5">
    <source>
        <dbReference type="ARBA" id="ARBA00022777"/>
    </source>
</evidence>
<evidence type="ECO:0000313" key="12">
    <source>
        <dbReference type="Proteomes" id="UP000632339"/>
    </source>
</evidence>
<dbReference type="SMART" id="SM00562">
    <property type="entry name" value="NDK"/>
    <property type="match status" value="1"/>
</dbReference>
<keyword evidence="5 7" id="KW-0418">Kinase</keyword>
<dbReference type="Pfam" id="PF00334">
    <property type="entry name" value="NDK"/>
    <property type="match status" value="1"/>
</dbReference>
<feature type="domain" description="Nucleoside diphosphate kinase-like" evidence="10">
    <location>
        <begin position="12"/>
        <end position="146"/>
    </location>
</feature>
<evidence type="ECO:0000256" key="8">
    <source>
        <dbReference type="PROSITE-ProRule" id="PRU00706"/>
    </source>
</evidence>
<feature type="binding site" evidence="7 8">
    <location>
        <position position="113"/>
    </location>
    <ligand>
        <name>ATP</name>
        <dbReference type="ChEBI" id="CHEBI:30616"/>
    </ligand>
</feature>
<comment type="function">
    <text evidence="7">Major role in the synthesis of nucleoside triphosphates other than ATP. The ATP gamma phosphate is transferred to the NDP beta phosphate via a ping-pong mechanism, using a phosphorylated active-site intermediate.</text>
</comment>
<dbReference type="NCBIfam" id="NF001908">
    <property type="entry name" value="PRK00668.1"/>
    <property type="match status" value="1"/>
</dbReference>
<comment type="caution">
    <text evidence="11">The sequence shown here is derived from an EMBL/GenBank/DDBJ whole genome shotgun (WGS) entry which is preliminary data.</text>
</comment>
<keyword evidence="6 7" id="KW-0067">ATP-binding</keyword>
<dbReference type="InterPro" id="IPR036850">
    <property type="entry name" value="NDK-like_dom_sf"/>
</dbReference>
<dbReference type="GO" id="GO:0016301">
    <property type="term" value="F:kinase activity"/>
    <property type="evidence" value="ECO:0007669"/>
    <property type="project" value="UniProtKB-KW"/>
</dbReference>
<dbReference type="HAMAP" id="MF_00451">
    <property type="entry name" value="NDP_kinase"/>
    <property type="match status" value="1"/>
</dbReference>
<dbReference type="NCBIfam" id="NF011116">
    <property type="entry name" value="PRK14545.1"/>
    <property type="match status" value="1"/>
</dbReference>
<comment type="catalytic activity">
    <reaction evidence="7">
        <text>a ribonucleoside 5'-diphosphate + ATP = a ribonucleoside 5'-triphosphate + ADP</text>
        <dbReference type="Rhea" id="RHEA:18113"/>
        <dbReference type="ChEBI" id="CHEBI:30616"/>
        <dbReference type="ChEBI" id="CHEBI:57930"/>
        <dbReference type="ChEBI" id="CHEBI:61557"/>
        <dbReference type="ChEBI" id="CHEBI:456216"/>
        <dbReference type="EC" id="2.7.4.6"/>
    </reaction>
</comment>
<evidence type="ECO:0000256" key="2">
    <source>
        <dbReference type="ARBA" id="ARBA00022553"/>
    </source>
</evidence>
<dbReference type="EMBL" id="BMLI01000001">
    <property type="protein sequence ID" value="GGM75739.1"/>
    <property type="molecule type" value="Genomic_DNA"/>
</dbReference>
<dbReference type="PRINTS" id="PR01243">
    <property type="entry name" value="NUCDPKINASE"/>
</dbReference>
<gene>
    <name evidence="7 11" type="primary">ndk</name>
    <name evidence="11" type="ORF">GCM10010967_04130</name>
</gene>
<keyword evidence="7" id="KW-0546">Nucleotide metabolism</keyword>
<reference evidence="12" key="1">
    <citation type="journal article" date="2019" name="Int. J. Syst. Evol. Microbiol.">
        <title>The Global Catalogue of Microorganisms (GCM) 10K type strain sequencing project: providing services to taxonomists for standard genome sequencing and annotation.</title>
        <authorList>
            <consortium name="The Broad Institute Genomics Platform"/>
            <consortium name="The Broad Institute Genome Sequencing Center for Infectious Disease"/>
            <person name="Wu L."/>
            <person name="Ma J."/>
        </authorList>
    </citation>
    <scope>NUCLEOTIDE SEQUENCE [LARGE SCALE GENOMIC DNA]</scope>
    <source>
        <strain evidence="12">CGMCC 1.6375</strain>
    </source>
</reference>
<comment type="subcellular location">
    <subcellularLocation>
        <location evidence="7">Cytoplasm</location>
    </subcellularLocation>
</comment>
<evidence type="ECO:0000256" key="1">
    <source>
        <dbReference type="ARBA" id="ARBA00008142"/>
    </source>
</evidence>
<comment type="similarity">
    <text evidence="1 7 8 9">Belongs to the NDK family.</text>
</comment>
<evidence type="ECO:0000256" key="7">
    <source>
        <dbReference type="HAMAP-Rule" id="MF_00451"/>
    </source>
</evidence>
<evidence type="ECO:0000256" key="3">
    <source>
        <dbReference type="ARBA" id="ARBA00022679"/>
    </source>
</evidence>
<dbReference type="EC" id="2.7.4.6" evidence="7"/>
<dbReference type="InterPro" id="IPR001564">
    <property type="entry name" value="Nucleoside_diP_kinase"/>
</dbReference>
<keyword evidence="4 7" id="KW-0547">Nucleotide-binding</keyword>
<feature type="binding site" evidence="7 8">
    <location>
        <position position="20"/>
    </location>
    <ligand>
        <name>ATP</name>
        <dbReference type="ChEBI" id="CHEBI:30616"/>
    </ligand>
</feature>
<dbReference type="CDD" id="cd04413">
    <property type="entry name" value="NDPk_I"/>
    <property type="match status" value="1"/>
</dbReference>
<organism evidence="11 12">
    <name type="scientific">Dyadobacter beijingensis</name>
    <dbReference type="NCBI Taxonomy" id="365489"/>
    <lineage>
        <taxon>Bacteria</taxon>
        <taxon>Pseudomonadati</taxon>
        <taxon>Bacteroidota</taxon>
        <taxon>Cytophagia</taxon>
        <taxon>Cytophagales</taxon>
        <taxon>Spirosomataceae</taxon>
        <taxon>Dyadobacter</taxon>
    </lineage>
</organism>
<dbReference type="PANTHER" id="PTHR46161">
    <property type="entry name" value="NUCLEOSIDE DIPHOSPHATE KINASE"/>
    <property type="match status" value="1"/>
</dbReference>
<evidence type="ECO:0000259" key="10">
    <source>
        <dbReference type="SMART" id="SM00562"/>
    </source>
</evidence>
<comment type="subunit">
    <text evidence="7">Homotetramer.</text>
</comment>
<evidence type="ECO:0000313" key="11">
    <source>
        <dbReference type="EMBL" id="GGM75739.1"/>
    </source>
</evidence>
<evidence type="ECO:0000256" key="4">
    <source>
        <dbReference type="ARBA" id="ARBA00022741"/>
    </source>
</evidence>
<keyword evidence="3 7" id="KW-0808">Transferase</keyword>
<feature type="binding site" evidence="7 8">
    <location>
        <position position="96"/>
    </location>
    <ligand>
        <name>ATP</name>
        <dbReference type="ChEBI" id="CHEBI:30616"/>
    </ligand>
</feature>
<dbReference type="PANTHER" id="PTHR46161:SF3">
    <property type="entry name" value="NUCLEOSIDE DIPHOSPHATE KINASE DDB_G0292928-RELATED"/>
    <property type="match status" value="1"/>
</dbReference>
<dbReference type="Gene3D" id="3.30.70.141">
    <property type="entry name" value="Nucleoside diphosphate kinase-like domain"/>
    <property type="match status" value="1"/>
</dbReference>
<comment type="catalytic activity">
    <reaction evidence="7">
        <text>a 2'-deoxyribonucleoside 5'-diphosphate + ATP = a 2'-deoxyribonucleoside 5'-triphosphate + ADP</text>
        <dbReference type="Rhea" id="RHEA:44640"/>
        <dbReference type="ChEBI" id="CHEBI:30616"/>
        <dbReference type="ChEBI" id="CHEBI:61560"/>
        <dbReference type="ChEBI" id="CHEBI:73316"/>
        <dbReference type="ChEBI" id="CHEBI:456216"/>
        <dbReference type="EC" id="2.7.4.6"/>
    </reaction>
</comment>
<keyword evidence="2 7" id="KW-0597">Phosphoprotein</keyword>
<protein>
    <recommendedName>
        <fullName evidence="7">Nucleoside diphosphate kinase</fullName>
        <shortName evidence="7">NDK</shortName>
        <shortName evidence="7">NDP kinase</shortName>
        <ecNumber evidence="7">2.7.4.6</ecNumber>
    </recommendedName>
    <alternativeName>
        <fullName evidence="7">Nucleoside-2-P kinase</fullName>
    </alternativeName>
</protein>
<comment type="cofactor">
    <cofactor evidence="7">
        <name>Mg(2+)</name>
        <dbReference type="ChEBI" id="CHEBI:18420"/>
    </cofactor>
</comment>
<feature type="binding site" evidence="7 8">
    <location>
        <position position="68"/>
    </location>
    <ligand>
        <name>ATP</name>
        <dbReference type="ChEBI" id="CHEBI:30616"/>
    </ligand>
</feature>
<dbReference type="Proteomes" id="UP000632339">
    <property type="component" value="Unassembled WGS sequence"/>
</dbReference>
<feature type="binding site" evidence="7 8">
    <location>
        <position position="123"/>
    </location>
    <ligand>
        <name>ATP</name>
        <dbReference type="ChEBI" id="CHEBI:30616"/>
    </ligand>
</feature>